<evidence type="ECO:0000256" key="1">
    <source>
        <dbReference type="ARBA" id="ARBA00005715"/>
    </source>
</evidence>
<dbReference type="Pfam" id="PF07005">
    <property type="entry name" value="SBD_N"/>
    <property type="match status" value="1"/>
</dbReference>
<accession>A0ABR4IUJ0</accession>
<protein>
    <submittedName>
        <fullName evidence="12">NADP-dependent oxidoreductase domain-containing protein</fullName>
    </submittedName>
</protein>
<dbReference type="InterPro" id="IPR042213">
    <property type="entry name" value="NBD_C_sf"/>
</dbReference>
<keyword evidence="3" id="KW-0547">Nucleotide-binding</keyword>
<sequence>MEEEGLKFEDVQQRLPPAVPSTGLEAQIASTEDLPVLVVLDDDPTGTQTCHGINVLTVWDEEVLTEEFLHCNRGFFILTNSRALPTPEARQLIKTICTAVKNAAATANKSFEIVLRGDSTLRGHFPDEPEVTEEVIGAVDGWILAPFFRQGGRLTIDDVHYVADHKGNLVPAARTPFAKDATFGYSNSNLRKYVVEKSRGSIVEQRVHSLSLEDIRTGGPTTVTRKLLSFGQGSVIIVNAVVDTDMEIFVLGLLAAKAQGRTYIYRTGAAFVSTRLGIPQIPPLTPKSLGLSTHPSQPGGLILAGSYVPKTTEQLQSLISGRGAELQTIVLRVEDLLKSTEAAERAALGAAEKAGRLILKGEDVLVMTSRDLITGDDGISSLKIGSTVAAVLVQFLQLLISRPRYIVAKGGITSSDAACKGLRMRRAQILGQAASGVPLWRCNELTSKFSGIPYVVFPGNVGEVDTLRDLVASWAREVTPQMEYQRLGKSSLKISKIILGCMTFGNPAWEGSPWVISDQDALPLLKKAYDCGINTWDTANTYSNGVSEVIVGKALREYSIPREKVVIMTKLYYPVMDINSNARPNPAINDGPLVNQMGLSRKHIFEAVEASLHRLGTTYIDVLQLHRVDETVRSNPEEVMKALHDLIQMGKVHYLGASSMHCWQLARLHYTARINNWTGFTSMQNLYNLLYREEERDVNPFCSVEGIGLMPWSPLARGLLARPSNVKTERSKQDAKTAKWFAGDHNEKIINRVQRLAESKGCSMSAVAMAWLLHKGTCPVVGLNSLERIEAATEAFGIQLTAEEVELLEEPYRPLEVQAM</sequence>
<comment type="similarity">
    <text evidence="8">Belongs to the aldo/keto reductase family. Aldo/keto reductase 2 subfamily.</text>
</comment>
<feature type="domain" description="NADP-dependent oxidoreductase" evidence="9">
    <location>
        <begin position="496"/>
        <end position="810"/>
    </location>
</feature>
<evidence type="ECO:0000256" key="4">
    <source>
        <dbReference type="ARBA" id="ARBA00022777"/>
    </source>
</evidence>
<keyword evidence="7" id="KW-0119">Carbohydrate metabolism</keyword>
<proteinExistence type="inferred from homology"/>
<dbReference type="SUPFAM" id="SSF142764">
    <property type="entry name" value="YgbK-like"/>
    <property type="match status" value="1"/>
</dbReference>
<evidence type="ECO:0000256" key="8">
    <source>
        <dbReference type="ARBA" id="ARBA00038157"/>
    </source>
</evidence>
<evidence type="ECO:0000259" key="9">
    <source>
        <dbReference type="Pfam" id="PF00248"/>
    </source>
</evidence>
<reference evidence="12 13" key="1">
    <citation type="submission" date="2024-07" db="EMBL/GenBank/DDBJ databases">
        <title>Section-level genome sequencing and comparative genomics of Aspergillus sections Usti and Cavernicolus.</title>
        <authorList>
            <consortium name="Lawrence Berkeley National Laboratory"/>
            <person name="Nybo J.L."/>
            <person name="Vesth T.C."/>
            <person name="Theobald S."/>
            <person name="Frisvad J.C."/>
            <person name="Larsen T.O."/>
            <person name="Kjaerboelling I."/>
            <person name="Rothschild-Mancinelli K."/>
            <person name="Lyhne E.K."/>
            <person name="Kogle M.E."/>
            <person name="Barry K."/>
            <person name="Clum A."/>
            <person name="Na H."/>
            <person name="Ledsgaard L."/>
            <person name="Lin J."/>
            <person name="Lipzen A."/>
            <person name="Kuo A."/>
            <person name="Riley R."/>
            <person name="Mondo S."/>
            <person name="LaButti K."/>
            <person name="Haridas S."/>
            <person name="Pangalinan J."/>
            <person name="Salamov A.A."/>
            <person name="Simmons B.A."/>
            <person name="Magnuson J.K."/>
            <person name="Chen J."/>
            <person name="Drula E."/>
            <person name="Henrissat B."/>
            <person name="Wiebenga A."/>
            <person name="Lubbers R.J."/>
            <person name="Gomes A.C."/>
            <person name="Makela M.R."/>
            <person name="Stajich J."/>
            <person name="Grigoriev I.V."/>
            <person name="Mortensen U.H."/>
            <person name="De vries R.P."/>
            <person name="Baker S.E."/>
            <person name="Andersen M.R."/>
        </authorList>
    </citation>
    <scope>NUCLEOTIDE SEQUENCE [LARGE SCALE GENOMIC DNA]</scope>
    <source>
        <strain evidence="12 13">CBS 600.67</strain>
    </source>
</reference>
<keyword evidence="5" id="KW-0067">ATP-binding</keyword>
<evidence type="ECO:0000259" key="10">
    <source>
        <dbReference type="Pfam" id="PF07005"/>
    </source>
</evidence>
<dbReference type="Pfam" id="PF17042">
    <property type="entry name" value="NBD_C"/>
    <property type="match status" value="1"/>
</dbReference>
<organism evidence="12 13">
    <name type="scientific">Aspergillus cavernicola</name>
    <dbReference type="NCBI Taxonomy" id="176166"/>
    <lineage>
        <taxon>Eukaryota</taxon>
        <taxon>Fungi</taxon>
        <taxon>Dikarya</taxon>
        <taxon>Ascomycota</taxon>
        <taxon>Pezizomycotina</taxon>
        <taxon>Eurotiomycetes</taxon>
        <taxon>Eurotiomycetidae</taxon>
        <taxon>Eurotiales</taxon>
        <taxon>Aspergillaceae</taxon>
        <taxon>Aspergillus</taxon>
        <taxon>Aspergillus subgen. Nidulantes</taxon>
    </lineage>
</organism>
<dbReference type="InterPro" id="IPR023210">
    <property type="entry name" value="NADP_OxRdtase_dom"/>
</dbReference>
<dbReference type="PANTHER" id="PTHR43364:SF15">
    <property type="entry name" value="ARYL-ALCOHOL DEHYDROGENASE AAD16-RELATED"/>
    <property type="match status" value="1"/>
</dbReference>
<dbReference type="EMBL" id="JBFXLS010000009">
    <property type="protein sequence ID" value="KAL2831425.1"/>
    <property type="molecule type" value="Genomic_DNA"/>
</dbReference>
<dbReference type="InterPro" id="IPR050523">
    <property type="entry name" value="AKR_Detox_Biosynth"/>
</dbReference>
<feature type="domain" description="Four-carbon acid sugar kinase nucleotide binding" evidence="11">
    <location>
        <begin position="301"/>
        <end position="467"/>
    </location>
</feature>
<comment type="caution">
    <text evidence="12">The sequence shown here is derived from an EMBL/GenBank/DDBJ whole genome shotgun (WGS) entry which is preliminary data.</text>
</comment>
<evidence type="ECO:0000313" key="12">
    <source>
        <dbReference type="EMBL" id="KAL2831425.1"/>
    </source>
</evidence>
<dbReference type="SUPFAM" id="SSF51430">
    <property type="entry name" value="NAD(P)-linked oxidoreductase"/>
    <property type="match status" value="1"/>
</dbReference>
<evidence type="ECO:0000256" key="6">
    <source>
        <dbReference type="ARBA" id="ARBA00023002"/>
    </source>
</evidence>
<dbReference type="PANTHER" id="PTHR43364">
    <property type="entry name" value="NADH-SPECIFIC METHYLGLYOXAL REDUCTASE-RELATED"/>
    <property type="match status" value="1"/>
</dbReference>
<keyword evidence="2" id="KW-0808">Transferase</keyword>
<dbReference type="CDD" id="cd19079">
    <property type="entry name" value="AKR_EcYajO-like"/>
    <property type="match status" value="1"/>
</dbReference>
<dbReference type="InterPro" id="IPR036812">
    <property type="entry name" value="NAD(P)_OxRdtase_dom_sf"/>
</dbReference>
<evidence type="ECO:0000259" key="11">
    <source>
        <dbReference type="Pfam" id="PF17042"/>
    </source>
</evidence>
<dbReference type="Gene3D" id="3.20.20.100">
    <property type="entry name" value="NADP-dependent oxidoreductase domain"/>
    <property type="match status" value="1"/>
</dbReference>
<dbReference type="Gene3D" id="3.40.980.20">
    <property type="entry name" value="Four-carbon acid sugar kinase, nucleotide binding domain"/>
    <property type="match status" value="1"/>
</dbReference>
<gene>
    <name evidence="12" type="ORF">BDW59DRAFT_182101</name>
</gene>
<comment type="similarity">
    <text evidence="1">Belongs to the four-carbon acid sugar kinase family.</text>
</comment>
<dbReference type="Proteomes" id="UP001610335">
    <property type="component" value="Unassembled WGS sequence"/>
</dbReference>
<evidence type="ECO:0000256" key="5">
    <source>
        <dbReference type="ARBA" id="ARBA00022840"/>
    </source>
</evidence>
<evidence type="ECO:0000256" key="2">
    <source>
        <dbReference type="ARBA" id="ARBA00022679"/>
    </source>
</evidence>
<dbReference type="Pfam" id="PF00248">
    <property type="entry name" value="Aldo_ket_red"/>
    <property type="match status" value="1"/>
</dbReference>
<evidence type="ECO:0000256" key="7">
    <source>
        <dbReference type="ARBA" id="ARBA00023277"/>
    </source>
</evidence>
<keyword evidence="4" id="KW-0418">Kinase</keyword>
<feature type="domain" description="Four-carbon acid sugar kinase N-terminal" evidence="10">
    <location>
        <begin position="37"/>
        <end position="274"/>
    </location>
</feature>
<dbReference type="InterPro" id="IPR037051">
    <property type="entry name" value="4-carb_acid_sugar_kinase_N_sf"/>
</dbReference>
<dbReference type="Gene3D" id="3.40.50.10840">
    <property type="entry name" value="Putative sugar-binding, N-terminal domain"/>
    <property type="match status" value="1"/>
</dbReference>
<evidence type="ECO:0000256" key="3">
    <source>
        <dbReference type="ARBA" id="ARBA00022741"/>
    </source>
</evidence>
<keyword evidence="13" id="KW-1185">Reference proteome</keyword>
<name>A0ABR4IUJ0_9EURO</name>
<evidence type="ECO:0000313" key="13">
    <source>
        <dbReference type="Proteomes" id="UP001610335"/>
    </source>
</evidence>
<dbReference type="InterPro" id="IPR031475">
    <property type="entry name" value="NBD_C"/>
</dbReference>
<dbReference type="InterPro" id="IPR010737">
    <property type="entry name" value="4-carb_acid_sugar_kinase_N"/>
</dbReference>
<keyword evidence="6" id="KW-0560">Oxidoreductase</keyword>